<name>A0ABR1IQ27_9AGAR</name>
<feature type="transmembrane region" description="Helical" evidence="3">
    <location>
        <begin position="201"/>
        <end position="222"/>
    </location>
</feature>
<evidence type="ECO:0000256" key="1">
    <source>
        <dbReference type="ARBA" id="ARBA00004141"/>
    </source>
</evidence>
<keyword evidence="3" id="KW-0472">Membrane</keyword>
<reference evidence="4 5" key="1">
    <citation type="submission" date="2024-01" db="EMBL/GenBank/DDBJ databases">
        <title>A draft genome for the cacao thread blight pathogen Marasmiellus scandens.</title>
        <authorList>
            <person name="Baruah I.K."/>
            <person name="Leung J."/>
            <person name="Bukari Y."/>
            <person name="Amoako-Attah I."/>
            <person name="Meinhardt L.W."/>
            <person name="Bailey B.A."/>
            <person name="Cohen S.P."/>
        </authorList>
    </citation>
    <scope>NUCLEOTIDE SEQUENCE [LARGE SCALE GENOMIC DNA]</scope>
    <source>
        <strain evidence="4 5">GH-19</strain>
    </source>
</reference>
<dbReference type="Proteomes" id="UP001498398">
    <property type="component" value="Unassembled WGS sequence"/>
</dbReference>
<feature type="transmembrane region" description="Helical" evidence="3">
    <location>
        <begin position="234"/>
        <end position="252"/>
    </location>
</feature>
<dbReference type="Pfam" id="PF07690">
    <property type="entry name" value="MFS_1"/>
    <property type="match status" value="1"/>
</dbReference>
<dbReference type="EMBL" id="JBANRG010000087">
    <property type="protein sequence ID" value="KAK7437261.1"/>
    <property type="molecule type" value="Genomic_DNA"/>
</dbReference>
<evidence type="ECO:0008006" key="6">
    <source>
        <dbReference type="Google" id="ProtNLM"/>
    </source>
</evidence>
<feature type="transmembrane region" description="Helical" evidence="3">
    <location>
        <begin position="59"/>
        <end position="79"/>
    </location>
</feature>
<evidence type="ECO:0000313" key="5">
    <source>
        <dbReference type="Proteomes" id="UP001498398"/>
    </source>
</evidence>
<evidence type="ECO:0000256" key="3">
    <source>
        <dbReference type="SAM" id="Phobius"/>
    </source>
</evidence>
<dbReference type="InterPro" id="IPR011701">
    <property type="entry name" value="MFS"/>
</dbReference>
<gene>
    <name evidence="4" type="ORF">VKT23_018702</name>
</gene>
<keyword evidence="5" id="KW-1185">Reference proteome</keyword>
<accession>A0ABR1IQ27</accession>
<organism evidence="4 5">
    <name type="scientific">Marasmiellus scandens</name>
    <dbReference type="NCBI Taxonomy" id="2682957"/>
    <lineage>
        <taxon>Eukaryota</taxon>
        <taxon>Fungi</taxon>
        <taxon>Dikarya</taxon>
        <taxon>Basidiomycota</taxon>
        <taxon>Agaricomycotina</taxon>
        <taxon>Agaricomycetes</taxon>
        <taxon>Agaricomycetidae</taxon>
        <taxon>Agaricales</taxon>
        <taxon>Marasmiineae</taxon>
        <taxon>Omphalotaceae</taxon>
        <taxon>Marasmiellus</taxon>
    </lineage>
</organism>
<feature type="transmembrane region" description="Helical" evidence="3">
    <location>
        <begin position="26"/>
        <end position="47"/>
    </location>
</feature>
<sequence length="322" mass="34334">MGKSTTPLFQLKATDGHKFTKRRGTFGLATGISVSGYGVGGLVLSPVTQKLIDTLGFRWALRTTGLMTLVVLGVADYFMKSRPGANTGSKKTKVNLKLMKDPVFAFLCGIGLSSAFGFYVPIFYVPDYARNALGRSAKDGATSAALISALSAVGRVLLGFFGDRFGHITALIMCQGLGGISQMAIWPFTRDLSGLMGFSSFYGFFSGGFVSLYPVVAAEIYGVEGLASIAGAMFSSYIPGTLVGPPIAGAIIDNNTAPDGKINFLSTQLYGGSWLIGSCFMASMAMYYHRIHLKSARIRHETEEKDSGVVAREQVNDDQLVV</sequence>
<feature type="transmembrane region" description="Helical" evidence="3">
    <location>
        <begin position="168"/>
        <end position="189"/>
    </location>
</feature>
<dbReference type="PANTHER" id="PTHR11360">
    <property type="entry name" value="MONOCARBOXYLATE TRANSPORTER"/>
    <property type="match status" value="1"/>
</dbReference>
<comment type="similarity">
    <text evidence="2">Belongs to the major facilitator superfamily. Monocarboxylate porter (TC 2.A.1.13) family.</text>
</comment>
<keyword evidence="3" id="KW-1133">Transmembrane helix</keyword>
<comment type="caution">
    <text evidence="4">The sequence shown here is derived from an EMBL/GenBank/DDBJ whole genome shotgun (WGS) entry which is preliminary data.</text>
</comment>
<proteinExistence type="inferred from homology"/>
<feature type="transmembrane region" description="Helical" evidence="3">
    <location>
        <begin position="103"/>
        <end position="124"/>
    </location>
</feature>
<keyword evidence="3" id="KW-0812">Transmembrane</keyword>
<dbReference type="Gene3D" id="1.20.1250.20">
    <property type="entry name" value="MFS general substrate transporter like domains"/>
    <property type="match status" value="1"/>
</dbReference>
<protein>
    <recommendedName>
        <fullName evidence="6">MFS general substrate transporter</fullName>
    </recommendedName>
</protein>
<evidence type="ECO:0000313" key="4">
    <source>
        <dbReference type="EMBL" id="KAK7437261.1"/>
    </source>
</evidence>
<dbReference type="InterPro" id="IPR050327">
    <property type="entry name" value="Proton-linked_MCT"/>
</dbReference>
<evidence type="ECO:0000256" key="2">
    <source>
        <dbReference type="ARBA" id="ARBA00006727"/>
    </source>
</evidence>
<dbReference type="InterPro" id="IPR036259">
    <property type="entry name" value="MFS_trans_sf"/>
</dbReference>
<feature type="transmembrane region" description="Helical" evidence="3">
    <location>
        <begin position="272"/>
        <end position="289"/>
    </location>
</feature>
<dbReference type="PANTHER" id="PTHR11360:SF284">
    <property type="entry name" value="EG:103B4.3 PROTEIN-RELATED"/>
    <property type="match status" value="1"/>
</dbReference>
<dbReference type="SUPFAM" id="SSF103473">
    <property type="entry name" value="MFS general substrate transporter"/>
    <property type="match status" value="1"/>
</dbReference>
<comment type="subcellular location">
    <subcellularLocation>
        <location evidence="1">Membrane</location>
        <topology evidence="1">Multi-pass membrane protein</topology>
    </subcellularLocation>
</comment>
<feature type="transmembrane region" description="Helical" evidence="3">
    <location>
        <begin position="144"/>
        <end position="161"/>
    </location>
</feature>